<dbReference type="RefSeq" id="WP_131918909.1">
    <property type="nucleotide sequence ID" value="NZ_JAOQNU010000008.1"/>
</dbReference>
<sequence>MSRWGDFDFNDLKKLADNFQKALDERVVDRFIQEFLLEMAYRAERKIKKRTPVGVYKNGKVGGTLRRNWRVGQVQRQGNEYVVEIFNNTEYAPFVEYGHRTGKELTKWVEGRFMMTISMQEMEQELPRYLERRQMELLNQIMNGRPPRRGE</sequence>
<dbReference type="Proteomes" id="UP000294813">
    <property type="component" value="Unassembled WGS sequence"/>
</dbReference>
<protein>
    <submittedName>
        <fullName evidence="1">Bacteriophage HK97-gp10 putative tail-component</fullName>
    </submittedName>
</protein>
<organism evidence="1 2">
    <name type="scientific">Heliophilum fasciatum</name>
    <dbReference type="NCBI Taxonomy" id="35700"/>
    <lineage>
        <taxon>Bacteria</taxon>
        <taxon>Bacillati</taxon>
        <taxon>Bacillota</taxon>
        <taxon>Clostridia</taxon>
        <taxon>Eubacteriales</taxon>
        <taxon>Heliobacteriaceae</taxon>
        <taxon>Heliophilum</taxon>
    </lineage>
</organism>
<gene>
    <name evidence="1" type="ORF">EDD73_108122</name>
</gene>
<dbReference type="EMBL" id="SLXT01000008">
    <property type="protein sequence ID" value="TCP64769.1"/>
    <property type="molecule type" value="Genomic_DNA"/>
</dbReference>
<comment type="caution">
    <text evidence="1">The sequence shown here is derived from an EMBL/GenBank/DDBJ whole genome shotgun (WGS) entry which is preliminary data.</text>
</comment>
<evidence type="ECO:0000313" key="1">
    <source>
        <dbReference type="EMBL" id="TCP64769.1"/>
    </source>
</evidence>
<name>A0A4R2RPW5_9FIRM</name>
<dbReference type="InterPro" id="IPR010064">
    <property type="entry name" value="HK97-gp10_tail"/>
</dbReference>
<keyword evidence="2" id="KW-1185">Reference proteome</keyword>
<reference evidence="1 2" key="1">
    <citation type="submission" date="2019-03" db="EMBL/GenBank/DDBJ databases">
        <title>Genomic Encyclopedia of Type Strains, Phase IV (KMG-IV): sequencing the most valuable type-strain genomes for metagenomic binning, comparative biology and taxonomic classification.</title>
        <authorList>
            <person name="Goeker M."/>
        </authorList>
    </citation>
    <scope>NUCLEOTIDE SEQUENCE [LARGE SCALE GENOMIC DNA]</scope>
    <source>
        <strain evidence="1 2">DSM 11170</strain>
    </source>
</reference>
<dbReference type="OrthoDB" id="1850874at2"/>
<evidence type="ECO:0000313" key="2">
    <source>
        <dbReference type="Proteomes" id="UP000294813"/>
    </source>
</evidence>
<dbReference type="Pfam" id="PF04883">
    <property type="entry name" value="HK97-gp10_like"/>
    <property type="match status" value="1"/>
</dbReference>
<proteinExistence type="predicted"/>
<dbReference type="AlphaFoldDB" id="A0A4R2RPW5"/>
<accession>A0A4R2RPW5</accession>